<keyword evidence="6 11" id="KW-0472">Membrane</keyword>
<dbReference type="Gene3D" id="3.40.50.2300">
    <property type="match status" value="1"/>
</dbReference>
<dbReference type="InterPro" id="IPR019594">
    <property type="entry name" value="Glu/Gly-bd"/>
</dbReference>
<comment type="subcellular location">
    <subcellularLocation>
        <location evidence="1">Membrane</location>
        <topology evidence="1">Multi-pass membrane protein</topology>
    </subcellularLocation>
</comment>
<dbReference type="Gene3D" id="3.40.190.10">
    <property type="entry name" value="Periplasmic binding protein-like II"/>
    <property type="match status" value="2"/>
</dbReference>
<evidence type="ECO:0000256" key="5">
    <source>
        <dbReference type="ARBA" id="ARBA00023065"/>
    </source>
</evidence>
<keyword evidence="7" id="KW-0675">Receptor</keyword>
<evidence type="ECO:0000259" key="13">
    <source>
        <dbReference type="SMART" id="SM00918"/>
    </source>
</evidence>
<gene>
    <name evidence="14" type="ORF">MAR_037404</name>
</gene>
<evidence type="ECO:0000313" key="14">
    <source>
        <dbReference type="EMBL" id="WAR23735.1"/>
    </source>
</evidence>
<keyword evidence="4 11" id="KW-1133">Transmembrane helix</keyword>
<keyword evidence="8" id="KW-0325">Glycoprotein</keyword>
<dbReference type="Proteomes" id="UP001164746">
    <property type="component" value="Chromosome 13"/>
</dbReference>
<evidence type="ECO:0000256" key="11">
    <source>
        <dbReference type="SAM" id="Phobius"/>
    </source>
</evidence>
<keyword evidence="2" id="KW-0813">Transport</keyword>
<evidence type="ECO:0000256" key="1">
    <source>
        <dbReference type="ARBA" id="ARBA00004141"/>
    </source>
</evidence>
<keyword evidence="9" id="KW-1071">Ligand-gated ion channel</keyword>
<sequence>MLKEYTLEMTRVLENVYLLVFLIFAPNRALFWSIGLMCDVNVFEYCQMAVTSSLSIDEQMDVTLVNATDNFISNLKLLNEKEDTHNITTWMGFGRDHVTNAVSCVARGRNRPGLIYTTSHRRETIYSEDVLLLHPDREGLASAVVSLIGMRVVGHAFLMYEDIYSGDGFLEVFSRDQSYSMENRSHLAAVRRGQTDAELRLQLLTIHDAGFRILVVHTSHAMFHRIATVASSLRYFDTGFAWLLTELALFPTAMSTVKREAGGSTPTGLLAVDGFEEDINILSNTKLFDENGRRKTMRYRLLNYMGAVGTHDFRAIHNFSTGSFWETVGFITDGNLDLDTVVWPGQTIFGPSDQAREFFTVVTRPAEPFIYIRGPVHSRASCTTDTACIEVFTHDPLEINGAVQMFKRDISPVNNNYRIFCCEGMVVDILHSLSVEVKFDFLMYFNNNSMFGRNVNGSWNGIIGDVANGAADIIAGAITMTSERLQAVDFTESFYFSSYKIVTGAEEKVTSLFAFISPFHPTVWITIIASAITVAIATSLFEWNSPFGLNPWGKKRKKNYTLGSALTMVFSVWFGHTLLNQRVGAVRTSAVEEYVKVVNAALGTKLRKHYVNDLPEAFRKLRSGELDMYMDDTPLLEHALSIMDDNCSIHIASRHFGENSYAFGVKKGSWIKGLFVTLLATIGLALVLLALEHLVYFVLVPRLRGQPPSSIWMSRNVEYFSQRLYKALNSEKVEPPARVIMSKAESTAILSRLKTRGHFIDLGVRLRNLYKSQSNLNSDNIFTIPDHCGYEGSAIDQHLHHVCFRYAHAPAEIDHQKLSYRENAQDFVFDNPVFELDATDGDFDFNMSNENSASSYSQPSNSRVRFENLSLRSGVKSCYV</sequence>
<proteinExistence type="predicted"/>
<protein>
    <submittedName>
        <fullName evidence="14">NMD3B-like protein</fullName>
    </submittedName>
</protein>
<feature type="domain" description="Ionotropic glutamate receptor L-glutamate and glycine-binding" evidence="13">
    <location>
        <begin position="412"/>
        <end position="468"/>
    </location>
</feature>
<keyword evidence="5" id="KW-0406">Ion transport</keyword>
<dbReference type="Pfam" id="PF10613">
    <property type="entry name" value="Lig_chan-Glu_bd"/>
    <property type="match status" value="1"/>
</dbReference>
<keyword evidence="10" id="KW-0407">Ion channel</keyword>
<feature type="transmembrane region" description="Helical" evidence="11">
    <location>
        <begin position="523"/>
        <end position="541"/>
    </location>
</feature>
<evidence type="ECO:0000259" key="12">
    <source>
        <dbReference type="SMART" id="SM00079"/>
    </source>
</evidence>
<accession>A0ABY7FNF0</accession>
<dbReference type="InterPro" id="IPR001320">
    <property type="entry name" value="Iontro_rcpt_C"/>
</dbReference>
<evidence type="ECO:0000256" key="2">
    <source>
        <dbReference type="ARBA" id="ARBA00022448"/>
    </source>
</evidence>
<dbReference type="SMART" id="SM00079">
    <property type="entry name" value="PBPe"/>
    <property type="match status" value="1"/>
</dbReference>
<evidence type="ECO:0000256" key="6">
    <source>
        <dbReference type="ARBA" id="ARBA00023136"/>
    </source>
</evidence>
<dbReference type="PANTHER" id="PTHR18966">
    <property type="entry name" value="IONOTROPIC GLUTAMATE RECEPTOR"/>
    <property type="match status" value="1"/>
</dbReference>
<dbReference type="SUPFAM" id="SSF53822">
    <property type="entry name" value="Periplasmic binding protein-like I"/>
    <property type="match status" value="1"/>
</dbReference>
<keyword evidence="3 11" id="KW-0812">Transmembrane</keyword>
<evidence type="ECO:0000256" key="10">
    <source>
        <dbReference type="ARBA" id="ARBA00023303"/>
    </source>
</evidence>
<feature type="transmembrane region" description="Helical" evidence="11">
    <location>
        <begin position="674"/>
        <end position="699"/>
    </location>
</feature>
<evidence type="ECO:0000256" key="4">
    <source>
        <dbReference type="ARBA" id="ARBA00022989"/>
    </source>
</evidence>
<dbReference type="SUPFAM" id="SSF53850">
    <property type="entry name" value="Periplasmic binding protein-like II"/>
    <property type="match status" value="1"/>
</dbReference>
<evidence type="ECO:0000256" key="7">
    <source>
        <dbReference type="ARBA" id="ARBA00023170"/>
    </source>
</evidence>
<organism evidence="14 15">
    <name type="scientific">Mya arenaria</name>
    <name type="common">Soft-shell clam</name>
    <dbReference type="NCBI Taxonomy" id="6604"/>
    <lineage>
        <taxon>Eukaryota</taxon>
        <taxon>Metazoa</taxon>
        <taxon>Spiralia</taxon>
        <taxon>Lophotrochozoa</taxon>
        <taxon>Mollusca</taxon>
        <taxon>Bivalvia</taxon>
        <taxon>Autobranchia</taxon>
        <taxon>Heteroconchia</taxon>
        <taxon>Euheterodonta</taxon>
        <taxon>Imparidentia</taxon>
        <taxon>Neoheterodontei</taxon>
        <taxon>Myida</taxon>
        <taxon>Myoidea</taxon>
        <taxon>Myidae</taxon>
        <taxon>Mya</taxon>
    </lineage>
</organism>
<dbReference type="InterPro" id="IPR015683">
    <property type="entry name" value="Ionotropic_Glu_rcpt"/>
</dbReference>
<evidence type="ECO:0000256" key="8">
    <source>
        <dbReference type="ARBA" id="ARBA00023180"/>
    </source>
</evidence>
<evidence type="ECO:0000313" key="15">
    <source>
        <dbReference type="Proteomes" id="UP001164746"/>
    </source>
</evidence>
<dbReference type="SMART" id="SM00918">
    <property type="entry name" value="Lig_chan-Glu_bd"/>
    <property type="match status" value="1"/>
</dbReference>
<feature type="domain" description="Ionotropic glutamate receptor C-terminal" evidence="12">
    <location>
        <begin position="408"/>
        <end position="673"/>
    </location>
</feature>
<keyword evidence="15" id="KW-1185">Reference proteome</keyword>
<dbReference type="InterPro" id="IPR028082">
    <property type="entry name" value="Peripla_BP_I"/>
</dbReference>
<feature type="transmembrane region" description="Helical" evidence="11">
    <location>
        <begin position="12"/>
        <end position="34"/>
    </location>
</feature>
<dbReference type="EMBL" id="CP111024">
    <property type="protein sequence ID" value="WAR23735.1"/>
    <property type="molecule type" value="Genomic_DNA"/>
</dbReference>
<reference evidence="14" key="1">
    <citation type="submission" date="2022-11" db="EMBL/GenBank/DDBJ databases">
        <title>Centuries of genome instability and evolution in soft-shell clam transmissible cancer (bioRxiv).</title>
        <authorList>
            <person name="Hart S.F.M."/>
            <person name="Yonemitsu M.A."/>
            <person name="Giersch R.M."/>
            <person name="Beal B.F."/>
            <person name="Arriagada G."/>
            <person name="Davis B.W."/>
            <person name="Ostrander E.A."/>
            <person name="Goff S.P."/>
            <person name="Metzger M.J."/>
        </authorList>
    </citation>
    <scope>NUCLEOTIDE SEQUENCE</scope>
    <source>
        <strain evidence="14">MELC-2E11</strain>
        <tissue evidence="14">Siphon/mantle</tissue>
    </source>
</reference>
<evidence type="ECO:0000256" key="3">
    <source>
        <dbReference type="ARBA" id="ARBA00022692"/>
    </source>
</evidence>
<evidence type="ECO:0000256" key="9">
    <source>
        <dbReference type="ARBA" id="ARBA00023286"/>
    </source>
</evidence>
<name>A0ABY7FNF0_MYAAR</name>